<dbReference type="InterPro" id="IPR008271">
    <property type="entry name" value="Ser/Thr_kinase_AS"/>
</dbReference>
<dbReference type="InterPro" id="IPR011009">
    <property type="entry name" value="Kinase-like_dom_sf"/>
</dbReference>
<protein>
    <recommendedName>
        <fullName evidence="3">Protein kinase domain-containing protein</fullName>
    </recommendedName>
</protein>
<dbReference type="SMART" id="SM00248">
    <property type="entry name" value="ANK"/>
    <property type="match status" value="9"/>
</dbReference>
<dbReference type="PANTHER" id="PTHR44329">
    <property type="entry name" value="SERINE/THREONINE-PROTEIN KINASE TNNI3K-RELATED"/>
    <property type="match status" value="1"/>
</dbReference>
<dbReference type="InterPro" id="IPR036770">
    <property type="entry name" value="Ankyrin_rpt-contain_sf"/>
</dbReference>
<dbReference type="InterPro" id="IPR002110">
    <property type="entry name" value="Ankyrin_rpt"/>
</dbReference>
<evidence type="ECO:0000313" key="4">
    <source>
        <dbReference type="EMBL" id="CAK9859542.1"/>
    </source>
</evidence>
<accession>A0ABP1AAK7</accession>
<dbReference type="InterPro" id="IPR051681">
    <property type="entry name" value="Ser/Thr_Kinases-Pseudokinases"/>
</dbReference>
<evidence type="ECO:0000259" key="3">
    <source>
        <dbReference type="PROSITE" id="PS50011"/>
    </source>
</evidence>
<feature type="repeat" description="ANK" evidence="2">
    <location>
        <begin position="592"/>
        <end position="624"/>
    </location>
</feature>
<dbReference type="PANTHER" id="PTHR44329:SF214">
    <property type="entry name" value="PROTEIN KINASE DOMAIN-CONTAINING PROTEIN"/>
    <property type="match status" value="1"/>
</dbReference>
<dbReference type="Proteomes" id="UP001497522">
    <property type="component" value="Chromosome 10"/>
</dbReference>
<dbReference type="Gene3D" id="1.10.510.10">
    <property type="entry name" value="Transferase(Phosphotransferase) domain 1"/>
    <property type="match status" value="1"/>
</dbReference>
<dbReference type="Gene3D" id="1.25.40.20">
    <property type="entry name" value="Ankyrin repeat-containing domain"/>
    <property type="match status" value="2"/>
</dbReference>
<sequence>MLPFQTSLGTTLMSSRVFDYDRSTYVLESLKLDVEGLENSSLTESPGTGSFKVLGKGGFGSIFVGTISKRTVPLFNTNYNFQLLGLYHGALLAGPSNKHTFGLEKENVTPITVAVKRIDGEPEHLLDLTREASNLKVLWGHRNFVTIYGATRSHDLGCLCLVMDLIHGCNLNQFLRTCGTAVLKDWDRESESLCGLWRSNEMSWWMEKLRLFREIVIALIVCHKEQVYHGDLKGTNILLDRCLVPKMVDFGMSFRHTDIPYLQSLGGSLFWAAPEVIDGHEDGTIPNEVVANPYPSDVYSLGMVLTEIMLDGEIPESLTVENFIADKCSGGCPISLDDVNTADPLFNERVVDRLKILIDKCCEADRQNRISLGECLSKLDEIYSCLSSSFSPSHTSTQYEKMDHLFSKTTAYVDMVCRFKERFPHVGDYMVFNPSKNMVMDEQENLLVHYFCKLDYAEGVEYILEKSAWDFQPDRDLPYLSLLCVTEESLQTLKYLAASWPQMIKKQLLLLHKACLCNNQEVCQFLLLDVGMDFDTWEVQTKFTTKYTRKPKGYSAKPIHKLAARGKTEMVRLILANCEGDPDYVNTVVPGHRKTPLYYAIQGDHVETMNFLLERGGALERETVHHDVSISCSQTFEFLDSLLSLAINEGCLQAFLELSDRRWRLCDPQFNFADPGSIHIRCLKEHIKNVAHLSPSITPLRAACQKGSEGTLKSFLHLLVHVTQDTTDILDLLLSYIAIHGSKEMLDLLVQKCGLDVKVELYKGYVRDLLLDETSCSNVQDKTWLHGDTLLKENLDAYDDLYVSLENIAWWSNNKEISDHLVDMKLKPELVGSGNQPQATGLGSQSKQVHHKKIASEGEAYAHIILSGFETGAAPEKVISIHHEIDFPHELADECCKRGYLGILQFLEDCGLKLSPDTECLHYAVRYGHVKIAEFLFKRGFSVNSPDASPRGYSPLECACGSSYMDPRKRKEMVIFLLKAGADPNYTDKGGYTAMDIASGMESKGSRELVELLIEAGFDLGKRNRWGEDYLTLVARM</sequence>
<keyword evidence="5" id="KW-1185">Reference proteome</keyword>
<reference evidence="4" key="1">
    <citation type="submission" date="2024-03" db="EMBL/GenBank/DDBJ databases">
        <authorList>
            <consortium name="ELIXIR-Norway"/>
            <consortium name="Elixir Norway"/>
        </authorList>
    </citation>
    <scope>NUCLEOTIDE SEQUENCE</scope>
</reference>
<organism evidence="4 5">
    <name type="scientific">Sphagnum jensenii</name>
    <dbReference type="NCBI Taxonomy" id="128206"/>
    <lineage>
        <taxon>Eukaryota</taxon>
        <taxon>Viridiplantae</taxon>
        <taxon>Streptophyta</taxon>
        <taxon>Embryophyta</taxon>
        <taxon>Bryophyta</taxon>
        <taxon>Sphagnophytina</taxon>
        <taxon>Sphagnopsida</taxon>
        <taxon>Sphagnales</taxon>
        <taxon>Sphagnaceae</taxon>
        <taxon>Sphagnum</taxon>
    </lineage>
</organism>
<feature type="repeat" description="ANK" evidence="2">
    <location>
        <begin position="921"/>
        <end position="948"/>
    </location>
</feature>
<comment type="similarity">
    <text evidence="1">Belongs to the protein kinase superfamily. TKL Ser/Thr protein kinase family.</text>
</comment>
<dbReference type="PROSITE" id="PS50297">
    <property type="entry name" value="ANK_REP_REGION"/>
    <property type="match status" value="2"/>
</dbReference>
<feature type="repeat" description="ANK" evidence="2">
    <location>
        <begin position="951"/>
        <end position="989"/>
    </location>
</feature>
<proteinExistence type="inferred from homology"/>
<keyword evidence="2" id="KW-0040">ANK repeat</keyword>
<evidence type="ECO:0000256" key="1">
    <source>
        <dbReference type="ARBA" id="ARBA00005843"/>
    </source>
</evidence>
<dbReference type="PROSITE" id="PS00108">
    <property type="entry name" value="PROTEIN_KINASE_ST"/>
    <property type="match status" value="1"/>
</dbReference>
<dbReference type="Pfam" id="PF12796">
    <property type="entry name" value="Ank_2"/>
    <property type="match status" value="2"/>
</dbReference>
<evidence type="ECO:0000313" key="5">
    <source>
        <dbReference type="Proteomes" id="UP001497522"/>
    </source>
</evidence>
<dbReference type="Pfam" id="PF00069">
    <property type="entry name" value="Pkinase"/>
    <property type="match status" value="1"/>
</dbReference>
<dbReference type="SUPFAM" id="SSF56112">
    <property type="entry name" value="Protein kinase-like (PK-like)"/>
    <property type="match status" value="1"/>
</dbReference>
<dbReference type="InterPro" id="IPR000719">
    <property type="entry name" value="Prot_kinase_dom"/>
</dbReference>
<dbReference type="PROSITE" id="PS50011">
    <property type="entry name" value="PROTEIN_KINASE_DOM"/>
    <property type="match status" value="1"/>
</dbReference>
<evidence type="ECO:0000256" key="2">
    <source>
        <dbReference type="PROSITE-ProRule" id="PRU00023"/>
    </source>
</evidence>
<feature type="domain" description="Protein kinase" evidence="3">
    <location>
        <begin position="48"/>
        <end position="383"/>
    </location>
</feature>
<dbReference type="SMART" id="SM00220">
    <property type="entry name" value="S_TKc"/>
    <property type="match status" value="1"/>
</dbReference>
<dbReference type="EMBL" id="OZ023711">
    <property type="protein sequence ID" value="CAK9859542.1"/>
    <property type="molecule type" value="Genomic_DNA"/>
</dbReference>
<dbReference type="SUPFAM" id="SSF48403">
    <property type="entry name" value="Ankyrin repeat"/>
    <property type="match status" value="3"/>
</dbReference>
<dbReference type="PROSITE" id="PS50088">
    <property type="entry name" value="ANK_REPEAT"/>
    <property type="match status" value="3"/>
</dbReference>
<gene>
    <name evidence="4" type="ORF">CSSPJE1EN2_LOCUS2537</name>
</gene>
<name>A0ABP1AAK7_9BRYO</name>